<protein>
    <submittedName>
        <fullName evidence="1">Uncharacterized protein</fullName>
    </submittedName>
</protein>
<proteinExistence type="predicted"/>
<evidence type="ECO:0000313" key="1">
    <source>
        <dbReference type="EMBL" id="OGZ41560.1"/>
    </source>
</evidence>
<sequence length="158" mass="18920">MEKRFICLLVFISVFFLADLFRYNNKKTADLADEETITTAIIVFYDKTAISGEFERFKIIFARELKKRMDIDGDNLPVGHYWVYVNERKSEEDFLDKRIVVMLRGEKVYEMEINELKTWGNIELFAKDSVNRIFYILQNFQKDNKPIFDPHQRQTVQV</sequence>
<dbReference type="Proteomes" id="UP000177126">
    <property type="component" value="Unassembled WGS sequence"/>
</dbReference>
<reference evidence="1 2" key="1">
    <citation type="journal article" date="2016" name="Nat. Commun.">
        <title>Thousands of microbial genomes shed light on interconnected biogeochemical processes in an aquifer system.</title>
        <authorList>
            <person name="Anantharaman K."/>
            <person name="Brown C.T."/>
            <person name="Hug L.A."/>
            <person name="Sharon I."/>
            <person name="Castelle C.J."/>
            <person name="Probst A.J."/>
            <person name="Thomas B.C."/>
            <person name="Singh A."/>
            <person name="Wilkins M.J."/>
            <person name="Karaoz U."/>
            <person name="Brodie E.L."/>
            <person name="Williams K.H."/>
            <person name="Hubbard S.S."/>
            <person name="Banfield J.F."/>
        </authorList>
    </citation>
    <scope>NUCLEOTIDE SEQUENCE [LARGE SCALE GENOMIC DNA]</scope>
</reference>
<dbReference type="AlphaFoldDB" id="A0A1G2FVC3"/>
<organism evidence="1 2">
    <name type="scientific">Candidatus Portnoybacteria bacterium RIFCSPLOWO2_02_FULL_39_11</name>
    <dbReference type="NCBI Taxonomy" id="1802001"/>
    <lineage>
        <taxon>Bacteria</taxon>
        <taxon>Candidatus Portnoyibacteriota</taxon>
    </lineage>
</organism>
<comment type="caution">
    <text evidence="1">The sequence shown here is derived from an EMBL/GenBank/DDBJ whole genome shotgun (WGS) entry which is preliminary data.</text>
</comment>
<evidence type="ECO:0000313" key="2">
    <source>
        <dbReference type="Proteomes" id="UP000177126"/>
    </source>
</evidence>
<name>A0A1G2FVC3_9BACT</name>
<dbReference type="EMBL" id="MHNF01000011">
    <property type="protein sequence ID" value="OGZ41560.1"/>
    <property type="molecule type" value="Genomic_DNA"/>
</dbReference>
<gene>
    <name evidence="1" type="ORF">A3B04_01235</name>
</gene>
<accession>A0A1G2FVC3</accession>